<gene>
    <name evidence="1" type="primary">rlmJ</name>
    <name evidence="2" type="ORF">H8L47_00610</name>
</gene>
<keyword evidence="1" id="KW-0949">S-adenosyl-L-methionine</keyword>
<organism evidence="2 3">
    <name type="scientific">Undibacterium umbellatum</name>
    <dbReference type="NCBI Taxonomy" id="2762300"/>
    <lineage>
        <taxon>Bacteria</taxon>
        <taxon>Pseudomonadati</taxon>
        <taxon>Pseudomonadota</taxon>
        <taxon>Betaproteobacteria</taxon>
        <taxon>Burkholderiales</taxon>
        <taxon>Oxalobacteraceae</taxon>
        <taxon>Undibacterium</taxon>
    </lineage>
</organism>
<dbReference type="SUPFAM" id="SSF53335">
    <property type="entry name" value="S-adenosyl-L-methionine-dependent methyltransferases"/>
    <property type="match status" value="1"/>
</dbReference>
<keyword evidence="1" id="KW-0489">Methyltransferase</keyword>
<accession>A0ABR6Z2X1</accession>
<feature type="binding site" evidence="1">
    <location>
        <begin position="158"/>
        <end position="159"/>
    </location>
    <ligand>
        <name>S-adenosyl-L-methionine</name>
        <dbReference type="ChEBI" id="CHEBI:59789"/>
    </ligand>
</feature>
<reference evidence="2 3" key="1">
    <citation type="submission" date="2020-08" db="EMBL/GenBank/DDBJ databases">
        <title>Novel species isolated from subtropical streams in China.</title>
        <authorList>
            <person name="Lu H."/>
        </authorList>
    </citation>
    <scope>NUCLEOTIDE SEQUENCE [LARGE SCALE GENOMIC DNA]</scope>
    <source>
        <strain evidence="2 3">NL8W</strain>
    </source>
</reference>
<dbReference type="Proteomes" id="UP000646911">
    <property type="component" value="Unassembled WGS sequence"/>
</dbReference>
<dbReference type="EMBL" id="JACOFX010000001">
    <property type="protein sequence ID" value="MBC3906057.1"/>
    <property type="molecule type" value="Genomic_DNA"/>
</dbReference>
<proteinExistence type="inferred from homology"/>
<comment type="subunit">
    <text evidence="1">Monomer.</text>
</comment>
<dbReference type="PANTHER" id="PTHR37426">
    <property type="entry name" value="RIBOSOMAL RNA LARGE SUBUNIT METHYLTRANSFERASE J"/>
    <property type="match status" value="1"/>
</dbReference>
<dbReference type="PANTHER" id="PTHR37426:SF1">
    <property type="entry name" value="RIBOSOMAL RNA LARGE SUBUNIT METHYLTRANSFERASE J"/>
    <property type="match status" value="1"/>
</dbReference>
<dbReference type="HAMAP" id="MF_00934">
    <property type="entry name" value="23SrRNA_methyltr_J"/>
    <property type="match status" value="1"/>
</dbReference>
<protein>
    <recommendedName>
        <fullName evidence="1">Ribosomal RNA large subunit methyltransferase J</fullName>
        <ecNumber evidence="1">2.1.1.266</ecNumber>
    </recommendedName>
    <alternativeName>
        <fullName evidence="1">23S rRNA (adenine(2030)-N6)-methyltransferase</fullName>
    </alternativeName>
    <alternativeName>
        <fullName evidence="1">23S rRNA m6A2030 methyltransferase</fullName>
    </alternativeName>
</protein>
<dbReference type="InterPro" id="IPR029063">
    <property type="entry name" value="SAM-dependent_MTases_sf"/>
</dbReference>
<feature type="binding site" evidence="1">
    <location>
        <position position="179"/>
    </location>
    <ligand>
        <name>S-adenosyl-L-methionine</name>
        <dbReference type="ChEBI" id="CHEBI:59789"/>
    </ligand>
</feature>
<keyword evidence="1" id="KW-0694">RNA-binding</keyword>
<evidence type="ECO:0000313" key="3">
    <source>
        <dbReference type="Proteomes" id="UP000646911"/>
    </source>
</evidence>
<dbReference type="InterPro" id="IPR007473">
    <property type="entry name" value="RlmJ"/>
</dbReference>
<evidence type="ECO:0000256" key="1">
    <source>
        <dbReference type="HAMAP-Rule" id="MF_00934"/>
    </source>
</evidence>
<comment type="function">
    <text evidence="1">Specifically methylates the adenine in position 2030 of 23S rRNA.</text>
</comment>
<comment type="catalytic activity">
    <reaction evidence="1">
        <text>adenosine(2030) in 23S rRNA + S-adenosyl-L-methionine = N(6)-methyladenosine(2030) in 23S rRNA + S-adenosyl-L-homocysteine + H(+)</text>
        <dbReference type="Rhea" id="RHEA:43736"/>
        <dbReference type="Rhea" id="RHEA-COMP:10668"/>
        <dbReference type="Rhea" id="RHEA-COMP:10669"/>
        <dbReference type="ChEBI" id="CHEBI:15378"/>
        <dbReference type="ChEBI" id="CHEBI:57856"/>
        <dbReference type="ChEBI" id="CHEBI:59789"/>
        <dbReference type="ChEBI" id="CHEBI:74411"/>
        <dbReference type="ChEBI" id="CHEBI:74449"/>
        <dbReference type="EC" id="2.1.1.266"/>
    </reaction>
</comment>
<comment type="caution">
    <text evidence="2">The sequence shown here is derived from an EMBL/GenBank/DDBJ whole genome shotgun (WGS) entry which is preliminary data.</text>
</comment>
<feature type="binding site" evidence="1">
    <location>
        <position position="118"/>
    </location>
    <ligand>
        <name>S-adenosyl-L-methionine</name>
        <dbReference type="ChEBI" id="CHEBI:59789"/>
    </ligand>
</feature>
<dbReference type="Pfam" id="PF04378">
    <property type="entry name" value="RsmJ"/>
    <property type="match status" value="1"/>
</dbReference>
<dbReference type="EC" id="2.1.1.266" evidence="1"/>
<keyword evidence="1" id="KW-0698">rRNA processing</keyword>
<comment type="similarity">
    <text evidence="1">Belongs to the RlmJ family.</text>
</comment>
<feature type="binding site" evidence="1">
    <location>
        <position position="19"/>
    </location>
    <ligand>
        <name>S-adenosyl-L-methionine</name>
        <dbReference type="ChEBI" id="CHEBI:59789"/>
    </ligand>
</feature>
<sequence length="301" mass="33686">MLSYRHGFHAGNHADVLKHFVLIQLLEYLGQKDTAYTYIDTHAGAGLYALDSGYASKNAEFETGIAPLWDRKDIPPAFAAYMDLIKGLNPSGKMRYYPGSPYCANIVMREQDRLRLFELHPSEIKILSENFRKLDNHAAEQGKRQTVRGKRVIISAGDGFESLKALLPPPSRRGMVLIDPPYEVKDDYRRVKVCLEDGLKRFPTGTFAVWYPVLQRQESRSLPEKLKRLQANSWLNVTLSISGPSPDGFGLHSSGMFILNPPWTLLDTLKEVMPYLVKVLGKDSAAGFVLESGEAGASAKR</sequence>
<feature type="active site" description="Proton acceptor" evidence="1">
    <location>
        <position position="179"/>
    </location>
</feature>
<dbReference type="RefSeq" id="WP_186951311.1">
    <property type="nucleotide sequence ID" value="NZ_JACOFX010000001.1"/>
</dbReference>
<feature type="binding site" evidence="1">
    <location>
        <position position="100"/>
    </location>
    <ligand>
        <name>S-adenosyl-L-methionine</name>
        <dbReference type="ChEBI" id="CHEBI:59789"/>
    </ligand>
</feature>
<keyword evidence="1" id="KW-0808">Transferase</keyword>
<evidence type="ECO:0000313" key="2">
    <source>
        <dbReference type="EMBL" id="MBC3906057.1"/>
    </source>
</evidence>
<keyword evidence="3" id="KW-1185">Reference proteome</keyword>
<feature type="binding site" evidence="1">
    <location>
        <position position="42"/>
    </location>
    <ligand>
        <name>S-adenosyl-L-methionine</name>
        <dbReference type="ChEBI" id="CHEBI:59789"/>
    </ligand>
</feature>
<name>A0ABR6Z2X1_9BURK</name>
<dbReference type="Gene3D" id="3.40.50.150">
    <property type="entry name" value="Vaccinia Virus protein VP39"/>
    <property type="match status" value="1"/>
</dbReference>
<feature type="site" description="Interaction with substrate rRNA" evidence="1">
    <location>
        <position position="4"/>
    </location>
</feature>